<dbReference type="InterPro" id="IPR012310">
    <property type="entry name" value="DNA_ligase_ATP-dep_cent"/>
</dbReference>
<protein>
    <recommendedName>
        <fullName evidence="1">ATP-dependent DNA ligase family profile domain-containing protein</fullName>
    </recommendedName>
</protein>
<name>A0A2H0YW71_9BACT</name>
<dbReference type="PROSITE" id="PS50160">
    <property type="entry name" value="DNA_LIGASE_A3"/>
    <property type="match status" value="1"/>
</dbReference>
<dbReference type="GO" id="GO:0006281">
    <property type="term" value="P:DNA repair"/>
    <property type="evidence" value="ECO:0007669"/>
    <property type="project" value="InterPro"/>
</dbReference>
<evidence type="ECO:0000259" key="1">
    <source>
        <dbReference type="PROSITE" id="PS50160"/>
    </source>
</evidence>
<dbReference type="Proteomes" id="UP000231542">
    <property type="component" value="Unassembled WGS sequence"/>
</dbReference>
<sequence length="299" mass="33979">MTAVGFFLFGCSLDADRPDNVLAPNGGGPMFLTSVGFDREALSGYSEQYLDQFDIVLEDIPDSAIVWGVGPLFPNERENLGYWFEIEEIEVQKYWPAGIECPIRFEVDNRILTEGITIRNVLLTYTYYEGAEPYGSIWTKFRLDYVAGYEDSVDVVAFGDNVEDLVSAFIYYDGWANWLPDSLHYLNGPLASEGFPARLESNLCAGTDTHLYWNSQINSWTMWFRALAFNSDSKYYAVITVENQYPYVRYFGVNVNDVELWHLEPVAPGWHIFTFGFYQDTGNVNQGENNVLVWTGGGS</sequence>
<accession>A0A2H0YW71</accession>
<feature type="domain" description="ATP-dependent DNA ligase family profile" evidence="1">
    <location>
        <begin position="114"/>
        <end position="174"/>
    </location>
</feature>
<dbReference type="GO" id="GO:0003910">
    <property type="term" value="F:DNA ligase (ATP) activity"/>
    <property type="evidence" value="ECO:0007669"/>
    <property type="project" value="InterPro"/>
</dbReference>
<dbReference type="EMBL" id="PEXU01000023">
    <property type="protein sequence ID" value="PIS42748.1"/>
    <property type="molecule type" value="Genomic_DNA"/>
</dbReference>
<evidence type="ECO:0000313" key="3">
    <source>
        <dbReference type="Proteomes" id="UP000231542"/>
    </source>
</evidence>
<proteinExistence type="predicted"/>
<comment type="caution">
    <text evidence="2">The sequence shown here is derived from an EMBL/GenBank/DDBJ whole genome shotgun (WGS) entry which is preliminary data.</text>
</comment>
<dbReference type="GO" id="GO:0005524">
    <property type="term" value="F:ATP binding"/>
    <property type="evidence" value="ECO:0007669"/>
    <property type="project" value="InterPro"/>
</dbReference>
<gene>
    <name evidence="2" type="ORF">COT24_02000</name>
</gene>
<dbReference type="GO" id="GO:0006310">
    <property type="term" value="P:DNA recombination"/>
    <property type="evidence" value="ECO:0007669"/>
    <property type="project" value="InterPro"/>
</dbReference>
<dbReference type="AlphaFoldDB" id="A0A2H0YW71"/>
<evidence type="ECO:0000313" key="2">
    <source>
        <dbReference type="EMBL" id="PIS42748.1"/>
    </source>
</evidence>
<reference evidence="2 3" key="1">
    <citation type="submission" date="2017-09" db="EMBL/GenBank/DDBJ databases">
        <title>Depth-based differentiation of microbial function through sediment-hosted aquifers and enrichment of novel symbionts in the deep terrestrial subsurface.</title>
        <authorList>
            <person name="Probst A.J."/>
            <person name="Ladd B."/>
            <person name="Jarett J.K."/>
            <person name="Geller-Mcgrath D.E."/>
            <person name="Sieber C.M."/>
            <person name="Emerson J.B."/>
            <person name="Anantharaman K."/>
            <person name="Thomas B.C."/>
            <person name="Malmstrom R."/>
            <person name="Stieglmeier M."/>
            <person name="Klingl A."/>
            <person name="Woyke T."/>
            <person name="Ryan C.M."/>
            <person name="Banfield J.F."/>
        </authorList>
    </citation>
    <scope>NUCLEOTIDE SEQUENCE [LARGE SCALE GENOMIC DNA]</scope>
    <source>
        <strain evidence="2">CG08_land_8_20_14_0_20_40_16</strain>
    </source>
</reference>
<organism evidence="2 3">
    <name type="scientific">Candidatus Kerfeldbacteria bacterium CG08_land_8_20_14_0_20_40_16</name>
    <dbReference type="NCBI Taxonomy" id="2014244"/>
    <lineage>
        <taxon>Bacteria</taxon>
        <taxon>Candidatus Kerfeldiibacteriota</taxon>
    </lineage>
</organism>